<organism evidence="1 2">
    <name type="scientific">Portunus trituberculatus</name>
    <name type="common">Swimming crab</name>
    <name type="synonym">Neptunus trituberculatus</name>
    <dbReference type="NCBI Taxonomy" id="210409"/>
    <lineage>
        <taxon>Eukaryota</taxon>
        <taxon>Metazoa</taxon>
        <taxon>Ecdysozoa</taxon>
        <taxon>Arthropoda</taxon>
        <taxon>Crustacea</taxon>
        <taxon>Multicrustacea</taxon>
        <taxon>Malacostraca</taxon>
        <taxon>Eumalacostraca</taxon>
        <taxon>Eucarida</taxon>
        <taxon>Decapoda</taxon>
        <taxon>Pleocyemata</taxon>
        <taxon>Brachyura</taxon>
        <taxon>Eubrachyura</taxon>
        <taxon>Portunoidea</taxon>
        <taxon>Portunidae</taxon>
        <taxon>Portuninae</taxon>
        <taxon>Portunus</taxon>
    </lineage>
</organism>
<accession>A0A5B7IYM5</accession>
<gene>
    <name evidence="1" type="ORF">E2C01_081378</name>
</gene>
<dbReference type="EMBL" id="VSRR010071830">
    <property type="protein sequence ID" value="MPC86547.1"/>
    <property type="molecule type" value="Genomic_DNA"/>
</dbReference>
<dbReference type="Proteomes" id="UP000324222">
    <property type="component" value="Unassembled WGS sequence"/>
</dbReference>
<evidence type="ECO:0000313" key="1">
    <source>
        <dbReference type="EMBL" id="MPC86547.1"/>
    </source>
</evidence>
<proteinExistence type="predicted"/>
<reference evidence="1 2" key="1">
    <citation type="submission" date="2019-05" db="EMBL/GenBank/DDBJ databases">
        <title>Another draft genome of Portunus trituberculatus and its Hox gene families provides insights of decapod evolution.</title>
        <authorList>
            <person name="Jeong J.-H."/>
            <person name="Song I."/>
            <person name="Kim S."/>
            <person name="Choi T."/>
            <person name="Kim D."/>
            <person name="Ryu S."/>
            <person name="Kim W."/>
        </authorList>
    </citation>
    <scope>NUCLEOTIDE SEQUENCE [LARGE SCALE GENOMIC DNA]</scope>
    <source>
        <tissue evidence="1">Muscle</tissue>
    </source>
</reference>
<keyword evidence="2" id="KW-1185">Reference proteome</keyword>
<name>A0A5B7IYM5_PORTR</name>
<comment type="caution">
    <text evidence="1">The sequence shown here is derived from an EMBL/GenBank/DDBJ whole genome shotgun (WGS) entry which is preliminary data.</text>
</comment>
<evidence type="ECO:0000313" key="2">
    <source>
        <dbReference type="Proteomes" id="UP000324222"/>
    </source>
</evidence>
<dbReference type="AlphaFoldDB" id="A0A5B7IYM5"/>
<sequence length="74" mass="7999">MNVVYGSSHVIPGNVFMGILGYLLTVPALDVSCEGDEAFLTDASPCQWRYIAARQATKVKLRIIPTPELTSSVS</sequence>
<protein>
    <submittedName>
        <fullName evidence="1">Uncharacterized protein</fullName>
    </submittedName>
</protein>